<evidence type="ECO:0000256" key="4">
    <source>
        <dbReference type="ARBA" id="ARBA00023242"/>
    </source>
</evidence>
<evidence type="ECO:0000256" key="2">
    <source>
        <dbReference type="ARBA" id="ARBA00006075"/>
    </source>
</evidence>
<dbReference type="PANTHER" id="PTHR13220">
    <property type="entry name" value="TIMELESS INTERACTING-RELATED"/>
    <property type="match status" value="1"/>
</dbReference>
<feature type="region of interest" description="Disordered" evidence="7">
    <location>
        <begin position="178"/>
        <end position="205"/>
    </location>
</feature>
<dbReference type="GO" id="GO:0000076">
    <property type="term" value="P:DNA replication checkpoint signaling"/>
    <property type="evidence" value="ECO:0007669"/>
    <property type="project" value="UniProtKB-UniRule"/>
</dbReference>
<evidence type="ECO:0000256" key="5">
    <source>
        <dbReference type="ARBA" id="ARBA00023306"/>
    </source>
</evidence>
<organism evidence="9 10">
    <name type="scientific">Phakopsora pachyrhizi</name>
    <name type="common">Asian soybean rust disease fungus</name>
    <dbReference type="NCBI Taxonomy" id="170000"/>
    <lineage>
        <taxon>Eukaryota</taxon>
        <taxon>Fungi</taxon>
        <taxon>Dikarya</taxon>
        <taxon>Basidiomycota</taxon>
        <taxon>Pucciniomycotina</taxon>
        <taxon>Pucciniomycetes</taxon>
        <taxon>Pucciniales</taxon>
        <taxon>Phakopsoraceae</taxon>
        <taxon>Phakopsora</taxon>
    </lineage>
</organism>
<dbReference type="EMBL" id="CALTRL010001086">
    <property type="protein sequence ID" value="CAH7670903.1"/>
    <property type="molecule type" value="Genomic_DNA"/>
</dbReference>
<dbReference type="GO" id="GO:0003677">
    <property type="term" value="F:DNA binding"/>
    <property type="evidence" value="ECO:0007669"/>
    <property type="project" value="TreeGrafter"/>
</dbReference>
<evidence type="ECO:0000256" key="3">
    <source>
        <dbReference type="ARBA" id="ARBA00022763"/>
    </source>
</evidence>
<feature type="compositionally biased region" description="Acidic residues" evidence="7">
    <location>
        <begin position="340"/>
        <end position="352"/>
    </location>
</feature>
<dbReference type="GO" id="GO:0031297">
    <property type="term" value="P:replication fork processing"/>
    <property type="evidence" value="ECO:0007669"/>
    <property type="project" value="UniProtKB-UniRule"/>
</dbReference>
<keyword evidence="10" id="KW-1185">Reference proteome</keyword>
<comment type="similarity">
    <text evidence="2 6">Belongs to the CSM3 family.</text>
</comment>
<name>A0AAV0APU3_PHAPC</name>
<dbReference type="Pfam" id="PF07962">
    <property type="entry name" value="Swi3"/>
    <property type="match status" value="1"/>
</dbReference>
<dbReference type="GO" id="GO:0043111">
    <property type="term" value="P:replication fork arrest"/>
    <property type="evidence" value="ECO:0007669"/>
    <property type="project" value="TreeGrafter"/>
</dbReference>
<accession>A0AAV0APU3</accession>
<gene>
    <name evidence="9" type="ORF">PPACK8108_LOCUS5650</name>
</gene>
<feature type="domain" description="Chromosome segregation in meiosis protein 3" evidence="8">
    <location>
        <begin position="97"/>
        <end position="178"/>
    </location>
</feature>
<feature type="region of interest" description="Disordered" evidence="7">
    <location>
        <begin position="31"/>
        <end position="83"/>
    </location>
</feature>
<dbReference type="PANTHER" id="PTHR13220:SF11">
    <property type="entry name" value="TIMELESS-INTERACTING PROTEIN"/>
    <property type="match status" value="1"/>
</dbReference>
<proteinExistence type="inferred from homology"/>
<feature type="compositionally biased region" description="Basic and acidic residues" evidence="7">
    <location>
        <begin position="42"/>
        <end position="66"/>
    </location>
</feature>
<sequence length="352" mass="40644">MEQLVGSSSSSSDILQDDTLDQNQVDQLFKDLRGDLDDDDDLRLPEPLDHEALEESLRKSSSKDQSDLNISGGGNTDQLDSKRISRIVGSRRAVVRLDEERLKDQRYGIPKLISLSKQFKPSSKGNEKEDLRRILKMYRIWSHEMFPKGSFGETIEQIEKLGHKRIIRSALKSWSDESTEEPKKRFKKMTPAKSEPTTRIDESERFSEQIREVSMDDEGMMGTAVDVPLFRRLTEEEENEYPVDEDLERVFEELSRSKDHPILSTKHPTALSNITAISSNTIINDGKTNQKSITEDFEEDYAEEEELLRQAEEEQLLKGLKNYSDDQQAKEKVEKTFSLEADEEFDEDDLYH</sequence>
<dbReference type="AlphaFoldDB" id="A0AAV0APU3"/>
<dbReference type="GO" id="GO:0006974">
    <property type="term" value="P:DNA damage response"/>
    <property type="evidence" value="ECO:0007669"/>
    <property type="project" value="UniProtKB-KW"/>
</dbReference>
<evidence type="ECO:0000256" key="1">
    <source>
        <dbReference type="ARBA" id="ARBA00004123"/>
    </source>
</evidence>
<comment type="caution">
    <text evidence="9">The sequence shown here is derived from an EMBL/GenBank/DDBJ whole genome shotgun (WGS) entry which is preliminary data.</text>
</comment>
<feature type="compositionally biased region" description="Basic and acidic residues" evidence="7">
    <location>
        <begin position="323"/>
        <end position="337"/>
    </location>
</feature>
<comment type="subcellular location">
    <subcellularLocation>
        <location evidence="1 6">Nucleus</location>
    </subcellularLocation>
</comment>
<dbReference type="GO" id="GO:0031298">
    <property type="term" value="C:replication fork protection complex"/>
    <property type="evidence" value="ECO:0007669"/>
    <property type="project" value="TreeGrafter"/>
</dbReference>
<dbReference type="InterPro" id="IPR012923">
    <property type="entry name" value="Csm3"/>
</dbReference>
<evidence type="ECO:0000313" key="9">
    <source>
        <dbReference type="EMBL" id="CAH7670903.1"/>
    </source>
</evidence>
<dbReference type="Proteomes" id="UP001153365">
    <property type="component" value="Unassembled WGS sequence"/>
</dbReference>
<evidence type="ECO:0000259" key="8">
    <source>
        <dbReference type="Pfam" id="PF07962"/>
    </source>
</evidence>
<protein>
    <recommendedName>
        <fullName evidence="6">Chromosome segregation in meiosis protein</fullName>
    </recommendedName>
</protein>
<evidence type="ECO:0000256" key="7">
    <source>
        <dbReference type="SAM" id="MobiDB-lite"/>
    </source>
</evidence>
<dbReference type="InterPro" id="IPR040038">
    <property type="entry name" value="TIPIN/Csm3/Swi3"/>
</dbReference>
<feature type="region of interest" description="Disordered" evidence="7">
    <location>
        <begin position="319"/>
        <end position="352"/>
    </location>
</feature>
<comment type="function">
    <text evidence="6">Plays an important role in the control of DNA replication and the maintenance of replication fork stability.</text>
</comment>
<evidence type="ECO:0000256" key="6">
    <source>
        <dbReference type="RuleBase" id="RU366049"/>
    </source>
</evidence>
<evidence type="ECO:0000313" key="10">
    <source>
        <dbReference type="Proteomes" id="UP001153365"/>
    </source>
</evidence>
<keyword evidence="3 6" id="KW-0227">DNA damage</keyword>
<keyword evidence="4 6" id="KW-0539">Nucleus</keyword>
<feature type="compositionally biased region" description="Basic and acidic residues" evidence="7">
    <location>
        <begin position="196"/>
        <end position="205"/>
    </location>
</feature>
<keyword evidence="5 6" id="KW-0131">Cell cycle</keyword>
<reference evidence="9" key="1">
    <citation type="submission" date="2022-06" db="EMBL/GenBank/DDBJ databases">
        <authorList>
            <consortium name="SYNGENTA / RWTH Aachen University"/>
        </authorList>
    </citation>
    <scope>NUCLEOTIDE SEQUENCE</scope>
</reference>